<reference evidence="1 2" key="1">
    <citation type="journal article" date="2019" name="Philos. Trans. R. Soc. Lond., B, Biol. Sci.">
        <title>Ant behaviour and brain gene expression of defending hosts depend on the ecological success of the intruding social parasite.</title>
        <authorList>
            <person name="Kaur R."/>
            <person name="Stoldt M."/>
            <person name="Jongepier E."/>
            <person name="Feldmeyer B."/>
            <person name="Menzel F."/>
            <person name="Bornberg-Bauer E."/>
            <person name="Foitzik S."/>
        </authorList>
    </citation>
    <scope>NUCLEOTIDE SEQUENCE [LARGE SCALE GENOMIC DNA]</scope>
    <source>
        <tissue evidence="1">Whole body</tissue>
    </source>
</reference>
<accession>A0A4S2KVV1</accession>
<dbReference type="EMBL" id="QBLH01000792">
    <property type="protein sequence ID" value="TGZ54262.1"/>
    <property type="molecule type" value="Genomic_DNA"/>
</dbReference>
<gene>
    <name evidence="1" type="ORF">DBV15_06234</name>
</gene>
<sequence>MARCTSHVRKAGWNVFISGSAKACYQGGGTSSKSVDKAKYTDKRTVGHQFPSERYDLVKLGERRGKRRIF</sequence>
<keyword evidence="2" id="KW-1185">Reference proteome</keyword>
<evidence type="ECO:0000313" key="1">
    <source>
        <dbReference type="EMBL" id="TGZ54262.1"/>
    </source>
</evidence>
<evidence type="ECO:0000313" key="2">
    <source>
        <dbReference type="Proteomes" id="UP000310200"/>
    </source>
</evidence>
<dbReference type="Proteomes" id="UP000310200">
    <property type="component" value="Unassembled WGS sequence"/>
</dbReference>
<name>A0A4S2KVV1_9HYME</name>
<proteinExistence type="predicted"/>
<comment type="caution">
    <text evidence="1">The sequence shown here is derived from an EMBL/GenBank/DDBJ whole genome shotgun (WGS) entry which is preliminary data.</text>
</comment>
<protein>
    <submittedName>
        <fullName evidence="1">Uncharacterized protein</fullName>
    </submittedName>
</protein>
<organism evidence="1 2">
    <name type="scientific">Temnothorax longispinosus</name>
    <dbReference type="NCBI Taxonomy" id="300112"/>
    <lineage>
        <taxon>Eukaryota</taxon>
        <taxon>Metazoa</taxon>
        <taxon>Ecdysozoa</taxon>
        <taxon>Arthropoda</taxon>
        <taxon>Hexapoda</taxon>
        <taxon>Insecta</taxon>
        <taxon>Pterygota</taxon>
        <taxon>Neoptera</taxon>
        <taxon>Endopterygota</taxon>
        <taxon>Hymenoptera</taxon>
        <taxon>Apocrita</taxon>
        <taxon>Aculeata</taxon>
        <taxon>Formicoidea</taxon>
        <taxon>Formicidae</taxon>
        <taxon>Myrmicinae</taxon>
        <taxon>Temnothorax</taxon>
    </lineage>
</organism>
<dbReference type="AlphaFoldDB" id="A0A4S2KVV1"/>